<keyword evidence="2" id="KW-1185">Reference proteome</keyword>
<evidence type="ECO:0000313" key="2">
    <source>
        <dbReference type="Proteomes" id="UP000821837"/>
    </source>
</evidence>
<organism evidence="1 2">
    <name type="scientific">Rhipicephalus sanguineus</name>
    <name type="common">Brown dog tick</name>
    <name type="synonym">Ixodes sanguineus</name>
    <dbReference type="NCBI Taxonomy" id="34632"/>
    <lineage>
        <taxon>Eukaryota</taxon>
        <taxon>Metazoa</taxon>
        <taxon>Ecdysozoa</taxon>
        <taxon>Arthropoda</taxon>
        <taxon>Chelicerata</taxon>
        <taxon>Arachnida</taxon>
        <taxon>Acari</taxon>
        <taxon>Parasitiformes</taxon>
        <taxon>Ixodida</taxon>
        <taxon>Ixodoidea</taxon>
        <taxon>Ixodidae</taxon>
        <taxon>Rhipicephalinae</taxon>
        <taxon>Rhipicephalus</taxon>
        <taxon>Rhipicephalus</taxon>
    </lineage>
</organism>
<name>A0A9D4PT73_RHISA</name>
<reference evidence="1" key="2">
    <citation type="submission" date="2021-09" db="EMBL/GenBank/DDBJ databases">
        <authorList>
            <person name="Jia N."/>
            <person name="Wang J."/>
            <person name="Shi W."/>
            <person name="Du L."/>
            <person name="Sun Y."/>
            <person name="Zhan W."/>
            <person name="Jiang J."/>
            <person name="Wang Q."/>
            <person name="Zhang B."/>
            <person name="Ji P."/>
            <person name="Sakyi L.B."/>
            <person name="Cui X."/>
            <person name="Yuan T."/>
            <person name="Jiang B."/>
            <person name="Yang W."/>
            <person name="Lam T.T.-Y."/>
            <person name="Chang Q."/>
            <person name="Ding S."/>
            <person name="Wang X."/>
            <person name="Zhu J."/>
            <person name="Ruan X."/>
            <person name="Zhao L."/>
            <person name="Wei J."/>
            <person name="Que T."/>
            <person name="Du C."/>
            <person name="Cheng J."/>
            <person name="Dai P."/>
            <person name="Han X."/>
            <person name="Huang E."/>
            <person name="Gao Y."/>
            <person name="Liu J."/>
            <person name="Shao H."/>
            <person name="Ye R."/>
            <person name="Li L."/>
            <person name="Wei W."/>
            <person name="Wang X."/>
            <person name="Wang C."/>
            <person name="Huo Q."/>
            <person name="Li W."/>
            <person name="Guo W."/>
            <person name="Chen H."/>
            <person name="Chen S."/>
            <person name="Zhou L."/>
            <person name="Zhou L."/>
            <person name="Ni X."/>
            <person name="Tian J."/>
            <person name="Zhou Y."/>
            <person name="Sheng Y."/>
            <person name="Liu T."/>
            <person name="Pan Y."/>
            <person name="Xia L."/>
            <person name="Li J."/>
            <person name="Zhao F."/>
            <person name="Cao W."/>
        </authorList>
    </citation>
    <scope>NUCLEOTIDE SEQUENCE</scope>
    <source>
        <strain evidence="1">Rsan-2018</strain>
        <tissue evidence="1">Larvae</tissue>
    </source>
</reference>
<evidence type="ECO:0000313" key="1">
    <source>
        <dbReference type="EMBL" id="KAH7955348.1"/>
    </source>
</evidence>
<dbReference type="Proteomes" id="UP000821837">
    <property type="component" value="Unassembled WGS sequence"/>
</dbReference>
<proteinExistence type="predicted"/>
<comment type="caution">
    <text evidence="1">The sequence shown here is derived from an EMBL/GenBank/DDBJ whole genome shotgun (WGS) entry which is preliminary data.</text>
</comment>
<sequence length="72" mass="8314">MTVDVCVTAFDKDPSLAERPPIELNDLGQFAVLHPPARHALHQSEKVDRRKNCKLSYEHKKTEMKTCFSKYL</sequence>
<accession>A0A9D4PT73</accession>
<dbReference type="AlphaFoldDB" id="A0A9D4PT73"/>
<reference evidence="1" key="1">
    <citation type="journal article" date="2020" name="Cell">
        <title>Large-Scale Comparative Analyses of Tick Genomes Elucidate Their Genetic Diversity and Vector Capacities.</title>
        <authorList>
            <consortium name="Tick Genome and Microbiome Consortium (TIGMIC)"/>
            <person name="Jia N."/>
            <person name="Wang J."/>
            <person name="Shi W."/>
            <person name="Du L."/>
            <person name="Sun Y."/>
            <person name="Zhan W."/>
            <person name="Jiang J.F."/>
            <person name="Wang Q."/>
            <person name="Zhang B."/>
            <person name="Ji P."/>
            <person name="Bell-Sakyi L."/>
            <person name="Cui X.M."/>
            <person name="Yuan T.T."/>
            <person name="Jiang B.G."/>
            <person name="Yang W.F."/>
            <person name="Lam T.T."/>
            <person name="Chang Q.C."/>
            <person name="Ding S.J."/>
            <person name="Wang X.J."/>
            <person name="Zhu J.G."/>
            <person name="Ruan X.D."/>
            <person name="Zhao L."/>
            <person name="Wei J.T."/>
            <person name="Ye R.Z."/>
            <person name="Que T.C."/>
            <person name="Du C.H."/>
            <person name="Zhou Y.H."/>
            <person name="Cheng J.X."/>
            <person name="Dai P.F."/>
            <person name="Guo W.B."/>
            <person name="Han X.H."/>
            <person name="Huang E.J."/>
            <person name="Li L.F."/>
            <person name="Wei W."/>
            <person name="Gao Y.C."/>
            <person name="Liu J.Z."/>
            <person name="Shao H.Z."/>
            <person name="Wang X."/>
            <person name="Wang C.C."/>
            <person name="Yang T.C."/>
            <person name="Huo Q.B."/>
            <person name="Li W."/>
            <person name="Chen H.Y."/>
            <person name="Chen S.E."/>
            <person name="Zhou L.G."/>
            <person name="Ni X.B."/>
            <person name="Tian J.H."/>
            <person name="Sheng Y."/>
            <person name="Liu T."/>
            <person name="Pan Y.S."/>
            <person name="Xia L.Y."/>
            <person name="Li J."/>
            <person name="Zhao F."/>
            <person name="Cao W.C."/>
        </authorList>
    </citation>
    <scope>NUCLEOTIDE SEQUENCE</scope>
    <source>
        <strain evidence="1">Rsan-2018</strain>
    </source>
</reference>
<dbReference type="EMBL" id="JABSTV010001250">
    <property type="protein sequence ID" value="KAH7955348.1"/>
    <property type="molecule type" value="Genomic_DNA"/>
</dbReference>
<gene>
    <name evidence="1" type="ORF">HPB52_000466</name>
</gene>
<protein>
    <submittedName>
        <fullName evidence="1">Uncharacterized protein</fullName>
    </submittedName>
</protein>